<dbReference type="EMBL" id="FOVM01000005">
    <property type="protein sequence ID" value="SFN75614.1"/>
    <property type="molecule type" value="Genomic_DNA"/>
</dbReference>
<keyword evidence="1" id="KW-1133">Transmembrane helix</keyword>
<sequence length="173" mass="18413">MSDTTPPPAPLPTTPTGPVKVSRYLWLASFVLGLAVLAFAFLSRDDQIKRLSDVIADVDPGRATATLTSAATIVFWSCLGAIVVVMAVEALLLRAIVHRHRWARWTQLLVLAIHTGVMLLAGTFLALGNQGVLIAGLLIMQLVLGVVALVVSVLPGSGDWFRAKDEPHGITSV</sequence>
<evidence type="ECO:0000256" key="1">
    <source>
        <dbReference type="SAM" id="Phobius"/>
    </source>
</evidence>
<evidence type="ECO:0000313" key="2">
    <source>
        <dbReference type="EMBL" id="SFN75614.1"/>
    </source>
</evidence>
<keyword evidence="1" id="KW-0812">Transmembrane</keyword>
<reference evidence="3" key="1">
    <citation type="submission" date="2016-10" db="EMBL/GenBank/DDBJ databases">
        <authorList>
            <person name="Varghese N."/>
            <person name="Submissions S."/>
        </authorList>
    </citation>
    <scope>NUCLEOTIDE SEQUENCE [LARGE SCALE GENOMIC DNA]</scope>
    <source>
        <strain evidence="3">CGMCC 1.11101</strain>
    </source>
</reference>
<proteinExistence type="predicted"/>
<feature type="transmembrane region" description="Helical" evidence="1">
    <location>
        <begin position="108"/>
        <end position="127"/>
    </location>
</feature>
<organism evidence="2 3">
    <name type="scientific">Mycetocola miduiensis</name>
    <dbReference type="NCBI Taxonomy" id="995034"/>
    <lineage>
        <taxon>Bacteria</taxon>
        <taxon>Bacillati</taxon>
        <taxon>Actinomycetota</taxon>
        <taxon>Actinomycetes</taxon>
        <taxon>Micrococcales</taxon>
        <taxon>Microbacteriaceae</taxon>
        <taxon>Mycetocola</taxon>
    </lineage>
</organism>
<feature type="transmembrane region" description="Helical" evidence="1">
    <location>
        <begin position="24"/>
        <end position="42"/>
    </location>
</feature>
<name>A0A1I5BLE0_9MICO</name>
<feature type="transmembrane region" description="Helical" evidence="1">
    <location>
        <begin position="73"/>
        <end position="96"/>
    </location>
</feature>
<accession>A0A1I5BLE0</accession>
<gene>
    <name evidence="2" type="ORF">SAMN05216219_1963</name>
</gene>
<dbReference type="RefSeq" id="WP_143095047.1">
    <property type="nucleotide sequence ID" value="NZ_FOVM01000005.1"/>
</dbReference>
<protein>
    <submittedName>
        <fullName evidence="2">Uncharacterized protein</fullName>
    </submittedName>
</protein>
<evidence type="ECO:0000313" key="3">
    <source>
        <dbReference type="Proteomes" id="UP000198867"/>
    </source>
</evidence>
<keyword evidence="1" id="KW-0472">Membrane</keyword>
<dbReference type="OrthoDB" id="5065014at2"/>
<feature type="transmembrane region" description="Helical" evidence="1">
    <location>
        <begin position="133"/>
        <end position="154"/>
    </location>
</feature>
<dbReference type="AlphaFoldDB" id="A0A1I5BLE0"/>
<dbReference type="Proteomes" id="UP000198867">
    <property type="component" value="Unassembled WGS sequence"/>
</dbReference>
<keyword evidence="3" id="KW-1185">Reference proteome</keyword>